<proteinExistence type="predicted"/>
<dbReference type="EMBL" id="CABL01000021">
    <property type="protein sequence ID" value="CBH76598.1"/>
    <property type="molecule type" value="Genomic_DNA"/>
</dbReference>
<comment type="caution">
    <text evidence="2">The sequence shown here is derived from an EMBL/GenBank/DDBJ whole genome shotgun (WGS) entry which is preliminary data.</text>
</comment>
<evidence type="ECO:0000256" key="1">
    <source>
        <dbReference type="SAM" id="MobiDB-lite"/>
    </source>
</evidence>
<name>E6PJH7_9ZZZZ</name>
<reference evidence="2" key="1">
    <citation type="submission" date="2009-10" db="EMBL/GenBank/DDBJ databases">
        <title>Diversity of trophic interactions inside an arsenic-rich microbial ecosystem.</title>
        <authorList>
            <person name="Bertin P.N."/>
            <person name="Heinrich-Salmeron A."/>
            <person name="Pelletier E."/>
            <person name="Goulhen-Chollet F."/>
            <person name="Arsene-Ploetze F."/>
            <person name="Gallien S."/>
            <person name="Calteau A."/>
            <person name="Vallenet D."/>
            <person name="Casiot C."/>
            <person name="Chane-Woon-Ming B."/>
            <person name="Giloteaux L."/>
            <person name="Barakat M."/>
            <person name="Bonnefoy V."/>
            <person name="Bruneel O."/>
            <person name="Chandler M."/>
            <person name="Cleiss J."/>
            <person name="Duran R."/>
            <person name="Elbaz-Poulichet F."/>
            <person name="Fonknechten N."/>
            <person name="Lauga B."/>
            <person name="Mornico D."/>
            <person name="Ortet P."/>
            <person name="Schaeffer C."/>
            <person name="Siguier P."/>
            <person name="Alexander Thil Smith A."/>
            <person name="Van Dorsselaer A."/>
            <person name="Weissenbach J."/>
            <person name="Medigue C."/>
            <person name="Le Paslier D."/>
        </authorList>
    </citation>
    <scope>NUCLEOTIDE SEQUENCE</scope>
</reference>
<feature type="region of interest" description="Disordered" evidence="1">
    <location>
        <begin position="109"/>
        <end position="136"/>
    </location>
</feature>
<dbReference type="AlphaFoldDB" id="E6PJH7"/>
<gene>
    <name evidence="2" type="primary">mobC</name>
    <name evidence="2" type="ORF">CARN1_2385</name>
</gene>
<evidence type="ECO:0000313" key="2">
    <source>
        <dbReference type="EMBL" id="CBH76598.1"/>
    </source>
</evidence>
<organism evidence="2">
    <name type="scientific">mine drainage metagenome</name>
    <dbReference type="NCBI Taxonomy" id="410659"/>
    <lineage>
        <taxon>unclassified sequences</taxon>
        <taxon>metagenomes</taxon>
        <taxon>ecological metagenomes</taxon>
    </lineage>
</organism>
<accession>E6PJH7</accession>
<sequence>MERFDIDEYASKAKNALAKLEQSQKPGQVVGAGSKLDVLRAVEVEIKVLLEKGYTAKQIAEALKQDVFSILPKSITQLTNARDQQAGNKPKKKVARKAATGAVMEQQVGAADVRKKSQPPIAQPGSFVVKPDTKDL</sequence>
<protein>
    <submittedName>
        <fullName evidence="2">Histone-like mobilization protein</fullName>
    </submittedName>
</protein>